<evidence type="ECO:0000256" key="1">
    <source>
        <dbReference type="ARBA" id="ARBA00004141"/>
    </source>
</evidence>
<dbReference type="GO" id="GO:0015031">
    <property type="term" value="P:protein transport"/>
    <property type="evidence" value="ECO:0007669"/>
    <property type="project" value="InterPro"/>
</dbReference>
<proteinExistence type="inferred from homology"/>
<feature type="transmembrane region" description="Helical" evidence="5">
    <location>
        <begin position="265"/>
        <end position="283"/>
    </location>
</feature>
<evidence type="ECO:0000256" key="5">
    <source>
        <dbReference type="RuleBase" id="RU363122"/>
    </source>
</evidence>
<evidence type="ECO:0000256" key="2">
    <source>
        <dbReference type="ARBA" id="ARBA00022692"/>
    </source>
</evidence>
<feature type="compositionally biased region" description="Polar residues" evidence="6">
    <location>
        <begin position="157"/>
        <end position="174"/>
    </location>
</feature>
<comment type="caution">
    <text evidence="7">The sequence shown here is derived from an EMBL/GenBank/DDBJ whole genome shotgun (WGS) entry which is preliminary data.</text>
</comment>
<feature type="compositionally biased region" description="Basic and acidic residues" evidence="6">
    <location>
        <begin position="201"/>
        <end position="218"/>
    </location>
</feature>
<keyword evidence="3 5" id="KW-1133">Transmembrane helix</keyword>
<comment type="subcellular location">
    <subcellularLocation>
        <location evidence="1 5">Membrane</location>
        <topology evidence="1 5">Multi-pass membrane protein</topology>
    </subcellularLocation>
</comment>
<keyword evidence="4 5" id="KW-0472">Membrane</keyword>
<keyword evidence="8" id="KW-1185">Reference proteome</keyword>
<feature type="transmembrane region" description="Helical" evidence="5">
    <location>
        <begin position="359"/>
        <end position="384"/>
    </location>
</feature>
<feature type="transmembrane region" description="Helical" evidence="5">
    <location>
        <begin position="289"/>
        <end position="307"/>
    </location>
</feature>
<sequence length="438" mass="49355">MGFPLFTQPVSFHEHTLLFTSLHLSGSLPNDTMPDVLRKIFLPYSYVEISGWDTSISNRYYEQCVATRVSFLFLLLSDLITMCPVFMYGTIWMVMIVALTVVCAQHTDCSISTKSDTRSWKMSGLNANPFADPFADPSVQRAAKTTSVDSTEEYNPFANQPQSNNQARSTSPKSSGAAVRPASTGIPISDEELFRQQEELRKREQDLQRRQQEFERRQQSTGGGVGHSAHPHNWPPVPTFIPVEPCFYQDIDVEIPVQFQETVRLVYYVYLTYVLALVVNVIASLFYMLFAVVLFTPCSFLFWFRPVYKAFRDDSSFNFMIFFLVLFFHTMFCFIQVLGLSQYACGWSNTIGVFQAGHILIGLLMLCSAVAFSAAFAGMVISLIKVHRFYRGAGFSIDKARKEFSDGVMANKDVQQAANSAARAAATHAMNEAARGRY</sequence>
<dbReference type="AlphaFoldDB" id="A0AAD4N8E4"/>
<dbReference type="GO" id="GO:0032588">
    <property type="term" value="C:trans-Golgi network membrane"/>
    <property type="evidence" value="ECO:0007669"/>
    <property type="project" value="TreeGrafter"/>
</dbReference>
<evidence type="ECO:0000256" key="6">
    <source>
        <dbReference type="SAM" id="MobiDB-lite"/>
    </source>
</evidence>
<evidence type="ECO:0000313" key="7">
    <source>
        <dbReference type="EMBL" id="KAI1715366.1"/>
    </source>
</evidence>
<dbReference type="EMBL" id="JAKKPZ010000011">
    <property type="protein sequence ID" value="KAI1715366.1"/>
    <property type="molecule type" value="Genomic_DNA"/>
</dbReference>
<accession>A0AAD4N8E4</accession>
<dbReference type="PANTHER" id="PTHR10687">
    <property type="entry name" value="SECRETORY CARRIER-ASSOCIATED MEMBRANE PROTEIN SCAMP"/>
    <property type="match status" value="1"/>
</dbReference>
<comment type="caution">
    <text evidence="5">Lacks conserved residue(s) required for the propagation of feature annotation.</text>
</comment>
<feature type="region of interest" description="Disordered" evidence="6">
    <location>
        <begin position="201"/>
        <end position="232"/>
    </location>
</feature>
<feature type="region of interest" description="Disordered" evidence="6">
    <location>
        <begin position="132"/>
        <end position="183"/>
    </location>
</feature>
<feature type="transmembrane region" description="Helical" evidence="5">
    <location>
        <begin position="79"/>
        <end position="104"/>
    </location>
</feature>
<reference evidence="7" key="1">
    <citation type="submission" date="2022-01" db="EMBL/GenBank/DDBJ databases">
        <title>Genome Sequence Resource for Two Populations of Ditylenchus destructor, the Migratory Endoparasitic Phytonematode.</title>
        <authorList>
            <person name="Zhang H."/>
            <person name="Lin R."/>
            <person name="Xie B."/>
        </authorList>
    </citation>
    <scope>NUCLEOTIDE SEQUENCE</scope>
    <source>
        <strain evidence="7">BazhouSP</strain>
    </source>
</reference>
<comment type="similarity">
    <text evidence="5">Belongs to the SCAMP family.</text>
</comment>
<dbReference type="InterPro" id="IPR007273">
    <property type="entry name" value="SCAMP"/>
</dbReference>
<keyword evidence="2 5" id="KW-0812">Transmembrane</keyword>
<feature type="transmembrane region" description="Helical" evidence="5">
    <location>
        <begin position="319"/>
        <end position="339"/>
    </location>
</feature>
<name>A0AAD4N8E4_9BILA</name>
<protein>
    <recommendedName>
        <fullName evidence="5">Secretory carrier-associated membrane protein</fullName>
        <shortName evidence="5">Secretory carrier membrane protein</shortName>
    </recommendedName>
</protein>
<dbReference type="GO" id="GO:0055038">
    <property type="term" value="C:recycling endosome membrane"/>
    <property type="evidence" value="ECO:0007669"/>
    <property type="project" value="TreeGrafter"/>
</dbReference>
<gene>
    <name evidence="7" type="ORF">DdX_07673</name>
</gene>
<keyword evidence="5" id="KW-0813">Transport</keyword>
<evidence type="ECO:0000256" key="4">
    <source>
        <dbReference type="ARBA" id="ARBA00023136"/>
    </source>
</evidence>
<dbReference type="PANTHER" id="PTHR10687:SF2">
    <property type="entry name" value="SECRETORY CARRIER-ASSOCIATED MEMBRANE PROTEIN"/>
    <property type="match status" value="1"/>
</dbReference>
<evidence type="ECO:0000256" key="3">
    <source>
        <dbReference type="ARBA" id="ARBA00022989"/>
    </source>
</evidence>
<organism evidence="7 8">
    <name type="scientific">Ditylenchus destructor</name>
    <dbReference type="NCBI Taxonomy" id="166010"/>
    <lineage>
        <taxon>Eukaryota</taxon>
        <taxon>Metazoa</taxon>
        <taxon>Ecdysozoa</taxon>
        <taxon>Nematoda</taxon>
        <taxon>Chromadorea</taxon>
        <taxon>Rhabditida</taxon>
        <taxon>Tylenchina</taxon>
        <taxon>Tylenchomorpha</taxon>
        <taxon>Sphaerularioidea</taxon>
        <taxon>Anguinidae</taxon>
        <taxon>Anguininae</taxon>
        <taxon>Ditylenchus</taxon>
    </lineage>
</organism>
<dbReference type="Pfam" id="PF04144">
    <property type="entry name" value="SCAMP"/>
    <property type="match status" value="1"/>
</dbReference>
<evidence type="ECO:0000313" key="8">
    <source>
        <dbReference type="Proteomes" id="UP001201812"/>
    </source>
</evidence>
<dbReference type="Proteomes" id="UP001201812">
    <property type="component" value="Unassembled WGS sequence"/>
</dbReference>